<accession>A0ACC2T452</accession>
<proteinExistence type="predicted"/>
<keyword evidence="2" id="KW-1185">Reference proteome</keyword>
<dbReference type="Proteomes" id="UP001165960">
    <property type="component" value="Unassembled WGS sequence"/>
</dbReference>
<sequence>MVYKSYTFNSNQNGPYGYSQGRQDEFFAWTFFFCFLAMFFPSLHSHTVNDFDLDGQVCPLPDKFNYKCSPLCVKSLDLCPFEVRLQCKEGLSACLDGTCQTSCNGRPNVCACQAGQPSSFVPCATGTLVDIKSFNGSNKKSQVSQACSEHLQVSFLPWSEEVESKDDAYWAECPPAPKRNFTLREPMWVYIFSILGSEVLIIASWVFFKSGRERNVSGMTASRDISDFENEFIVKGYQDNYLGSLVLTSIGIISLGWLVFLAVLTADYYGEITGKPYGIALESYANSSLTFIGVWISAVTWFVALVVFKSRVRNWFRIATSPLEAHYLQIGRELVPTLLLDDGSDTLRRVRQLEEHIKRWLGLNIQTSTVRLNISDAGVKYFTYQCQRFVYRGKEARFLPEVFDVGNDGAHLLKNLGGISTEVAAFRLELAGPNLIQVAVPNFFEAFVIELSGLFYLYQLSIMWLFYYLDYWIIGVVDTCVIFLAAIIKVVVRLRSENRIKRMAEHQDSIQILRDGRWGAYSTGELVPGDVFLVQRGSIVPCDAVLLQGQCVCDESSLTGEPLPVRKFAILGESGTYQRHGAHKINTLFAGTSFRQASENALALAHKTAISTDKGQLVVNILFPHPVSFIFDEQLKVVIMILGVWGIVLFSLSLWLQRTGGTAAWFYGMFCLSQILSPLLPAALVVGQSVAAAHLRKLNIFCVDLPRIMVAGKVQIFCFDKTGTLTHEGLDYSGSCPLSDGKLSELVPSVSNLPDLFQLALATCHSVALVDGEEVGNPVDIEMFKSTGWKLIPSSHVDSFVSPSGTNAHVIKRFEFIHARASMSTAVLDPASNRTHLFVKGSFERLGELMSDLPEEYYTTASKLASQGCYVLALAHRDLGVLPEGALEGKTRDDLEKDIRLLGLIVFRNELKSDTTSAIRELKAGSTRAVMITGDTALTGIHIAQACEMIPEHSIVYLGDVSNDGAVEWRQVNGAGSLVFDTHAVLSMFPKDGVRSNIELAVTGSAFRKLSQTDLMPALLLNTRVFSRMTPQDKVDCVNLHMARGITAMCGDGGNDCGALSAAHVGLALSEAEASIVSPFSSSVRSIQSCVQLLRHGRAALANSFAGYKYLILYGETMAWLKIHCFYFTLSVSQNLWIIVDAFITVGFSIVLTQSKPSLRLSSSRPTSRLLGPETLASTIGMTFINGAFLMGGFALLFRQPFFKCKEFDATTVDVTKWFLLGDNFEGQLLGFIVLFHFVNSAFIFNFGFRFRQAFWKNYSLLLMWVVLVVGIIYVLLADPNWLGCFVRMNCGDPDALVSLGYPRPSFPITPYNIPHRHNVFPQYFRYMLLAYCLANALAALLWETVVVLGPIRAYFSRRRPLPRLELKL</sequence>
<gene>
    <name evidence="1" type="ORF">DSO57_1018523</name>
</gene>
<comment type="caution">
    <text evidence="1">The sequence shown here is derived from an EMBL/GenBank/DDBJ whole genome shotgun (WGS) entry which is preliminary data.</text>
</comment>
<name>A0ACC2T452_9FUNG</name>
<evidence type="ECO:0000313" key="2">
    <source>
        <dbReference type="Proteomes" id="UP001165960"/>
    </source>
</evidence>
<evidence type="ECO:0000313" key="1">
    <source>
        <dbReference type="EMBL" id="KAJ9069444.1"/>
    </source>
</evidence>
<organism evidence="1 2">
    <name type="scientific">Entomophthora muscae</name>
    <dbReference type="NCBI Taxonomy" id="34485"/>
    <lineage>
        <taxon>Eukaryota</taxon>
        <taxon>Fungi</taxon>
        <taxon>Fungi incertae sedis</taxon>
        <taxon>Zoopagomycota</taxon>
        <taxon>Entomophthoromycotina</taxon>
        <taxon>Entomophthoromycetes</taxon>
        <taxon>Entomophthorales</taxon>
        <taxon>Entomophthoraceae</taxon>
        <taxon>Entomophthora</taxon>
    </lineage>
</organism>
<protein>
    <submittedName>
        <fullName evidence="1">Uncharacterized protein</fullName>
    </submittedName>
</protein>
<reference evidence="1" key="1">
    <citation type="submission" date="2022-04" db="EMBL/GenBank/DDBJ databases">
        <title>Genome of the entomopathogenic fungus Entomophthora muscae.</title>
        <authorList>
            <person name="Elya C."/>
            <person name="Lovett B.R."/>
            <person name="Lee E."/>
            <person name="Macias A.M."/>
            <person name="Hajek A.E."/>
            <person name="De Bivort B.L."/>
            <person name="Kasson M.T."/>
            <person name="De Fine Licht H.H."/>
            <person name="Stajich J.E."/>
        </authorList>
    </citation>
    <scope>NUCLEOTIDE SEQUENCE</scope>
    <source>
        <strain evidence="1">Berkeley</strain>
    </source>
</reference>
<dbReference type="EMBL" id="QTSX02003631">
    <property type="protein sequence ID" value="KAJ9069444.1"/>
    <property type="molecule type" value="Genomic_DNA"/>
</dbReference>